<feature type="binding site" evidence="3">
    <location>
        <position position="108"/>
    </location>
    <ligand>
        <name>phosphoenolpyruvate</name>
        <dbReference type="ChEBI" id="CHEBI:58702"/>
    </ligand>
</feature>
<evidence type="ECO:0000313" key="5">
    <source>
        <dbReference type="EMBL" id="KKJ76454.1"/>
    </source>
</evidence>
<dbReference type="OrthoDB" id="9766852at2"/>
<dbReference type="PANTHER" id="PTHR21337">
    <property type="entry name" value="PHOSPHO-2-DEHYDRO-3-DEOXYHEPTONATE ALDOLASE 1, 2"/>
    <property type="match status" value="1"/>
</dbReference>
<dbReference type="PANTHER" id="PTHR21337:SF0">
    <property type="entry name" value="PHOSPHO-2-DEHYDRO-3-DEOXYHEPTONATE ALDOLASE"/>
    <property type="match status" value="1"/>
</dbReference>
<feature type="binding site" evidence="3">
    <location>
        <position position="322"/>
    </location>
    <ligand>
        <name>phosphoenolpyruvate</name>
        <dbReference type="ChEBI" id="CHEBI:58702"/>
    </ligand>
</feature>
<feature type="binding site" evidence="3">
    <location>
        <position position="69"/>
    </location>
    <ligand>
        <name>Mn(2+)</name>
        <dbReference type="ChEBI" id="CHEBI:29035"/>
    </ligand>
</feature>
<sequence length="461" mass="51340">MSAKWTPNSWRAKDIRQVPEYPDSAVVDSVEKTLAGQPPLVFAGEARRLRKQLGEVAEGRAFLLQGGDCAEAFAEFHPDNIRDTFKVMLQMAVALTFGAACPVVKVGRMAGQFAKPRSAGTETIDGVELPSYRGDIINGIGFTEEERVPDPERLIKAYHQSASTLNLLRAFAQGGFANLRKVHDWNHDFVRNSAQSDRYEALAQRIDEAIGFMEACGLTEDKVPQLSETDFYTSHEALLLNYEESLTRVDSLTGDWYDCSAHMLWIGDRTRHLDEAHVEFMRGIHNPIGMKCGPTSNPDDLLKLIDRLNPNNDAGRLTLIVRMGHDKVEEHLPALIRAVEREGKKVVWSCDPMHGNTIKSSSGYKTRPFDRVLAEVRNFFAVHKAEGTYAGGVHFEMTGKDVTECIGGAQAIKDEDLSARYHTYCDPRLNASQSLELAFLIAEQLKEERESRSSSPVAQAS</sequence>
<keyword evidence="3" id="KW-0170">Cobalt</keyword>
<dbReference type="AlphaFoldDB" id="A0A0M2R7Q5"/>
<dbReference type="InterPro" id="IPR002480">
    <property type="entry name" value="DAHP_synth_2"/>
</dbReference>
<dbReference type="EMBL" id="LANI01000019">
    <property type="protein sequence ID" value="KKJ76454.1"/>
    <property type="molecule type" value="Genomic_DNA"/>
</dbReference>
<organism evidence="5 6">
    <name type="scientific">Kiloniella litopenaei</name>
    <dbReference type="NCBI Taxonomy" id="1549748"/>
    <lineage>
        <taxon>Bacteria</taxon>
        <taxon>Pseudomonadati</taxon>
        <taxon>Pseudomonadota</taxon>
        <taxon>Alphaproteobacteria</taxon>
        <taxon>Rhodospirillales</taxon>
        <taxon>Kiloniellaceae</taxon>
        <taxon>Kiloniella</taxon>
    </lineage>
</organism>
<dbReference type="RefSeq" id="WP_046508074.1">
    <property type="nucleotide sequence ID" value="NZ_CBDDLU010000008.1"/>
</dbReference>
<comment type="similarity">
    <text evidence="1 4">Belongs to the class-II DAHP synthase family.</text>
</comment>
<dbReference type="Gene3D" id="3.20.20.70">
    <property type="entry name" value="Aldolase class I"/>
    <property type="match status" value="1"/>
</dbReference>
<evidence type="ECO:0000313" key="6">
    <source>
        <dbReference type="Proteomes" id="UP000034491"/>
    </source>
</evidence>
<feature type="binding site" evidence="3">
    <location>
        <position position="396"/>
    </location>
    <ligand>
        <name>Mn(2+)</name>
        <dbReference type="ChEBI" id="CHEBI:29035"/>
    </ligand>
</feature>
<evidence type="ECO:0000256" key="2">
    <source>
        <dbReference type="ARBA" id="ARBA00022679"/>
    </source>
</evidence>
<dbReference type="GO" id="GO:0003849">
    <property type="term" value="F:3-deoxy-7-phosphoheptulonate synthase activity"/>
    <property type="evidence" value="ECO:0007669"/>
    <property type="project" value="UniProtKB-EC"/>
</dbReference>
<keyword evidence="3" id="KW-0104">Cadmium</keyword>
<dbReference type="NCBIfam" id="TIGR01358">
    <property type="entry name" value="DAHP_synth_II"/>
    <property type="match status" value="1"/>
</dbReference>
<dbReference type="GO" id="GO:0009073">
    <property type="term" value="P:aromatic amino acid family biosynthetic process"/>
    <property type="evidence" value="ECO:0007669"/>
    <property type="project" value="InterPro"/>
</dbReference>
<feature type="binding site" evidence="3">
    <location>
        <position position="291"/>
    </location>
    <ligand>
        <name>phosphoenolpyruvate</name>
        <dbReference type="ChEBI" id="CHEBI:58702"/>
    </ligand>
</feature>
<dbReference type="InterPro" id="IPR013785">
    <property type="entry name" value="Aldolase_TIM"/>
</dbReference>
<comment type="caution">
    <text evidence="5">The sequence shown here is derived from an EMBL/GenBank/DDBJ whole genome shotgun (WGS) entry which is preliminary data.</text>
</comment>
<dbReference type="PATRIC" id="fig|1549748.8.peg.861"/>
<reference evidence="5 6" key="1">
    <citation type="submission" date="2015-03" db="EMBL/GenBank/DDBJ databases">
        <title>Genome sequence of Kiloniella sp. P1-1, isolated from the gut microflora of Pacific white shrimp, Penaeus vannamei.</title>
        <authorList>
            <person name="Shao Z."/>
            <person name="Wang L."/>
            <person name="Li X."/>
        </authorList>
    </citation>
    <scope>NUCLEOTIDE SEQUENCE [LARGE SCALE GENOMIC DNA]</scope>
    <source>
        <strain evidence="5 6">P1-1</strain>
    </source>
</reference>
<keyword evidence="2 4" id="KW-0808">Transferase</keyword>
<keyword evidence="6" id="KW-1185">Reference proteome</keyword>
<gene>
    <name evidence="5" type="ORF">WH95_13340</name>
</gene>
<accession>A0A0M2R7Q5</accession>
<comment type="catalytic activity">
    <reaction evidence="4">
        <text>D-erythrose 4-phosphate + phosphoenolpyruvate + H2O = 7-phospho-2-dehydro-3-deoxy-D-arabino-heptonate + phosphate</text>
        <dbReference type="Rhea" id="RHEA:14717"/>
        <dbReference type="ChEBI" id="CHEBI:15377"/>
        <dbReference type="ChEBI" id="CHEBI:16897"/>
        <dbReference type="ChEBI" id="CHEBI:43474"/>
        <dbReference type="ChEBI" id="CHEBI:58394"/>
        <dbReference type="ChEBI" id="CHEBI:58702"/>
        <dbReference type="EC" id="2.5.1.54"/>
    </reaction>
</comment>
<dbReference type="EC" id="2.5.1.54" evidence="4"/>
<name>A0A0M2R7Q5_9PROT</name>
<proteinExistence type="inferred from homology"/>
<evidence type="ECO:0000256" key="4">
    <source>
        <dbReference type="RuleBase" id="RU363071"/>
    </source>
</evidence>
<dbReference type="Proteomes" id="UP000034491">
    <property type="component" value="Unassembled WGS sequence"/>
</dbReference>
<comment type="cofactor">
    <cofactor evidence="3">
        <name>Mn(2+)</name>
        <dbReference type="ChEBI" id="CHEBI:29035"/>
    </cofactor>
    <cofactor evidence="3">
        <name>Co(2+)</name>
        <dbReference type="ChEBI" id="CHEBI:48828"/>
    </cofactor>
    <cofactor evidence="3">
        <name>Cd(2+)</name>
        <dbReference type="ChEBI" id="CHEBI:48775"/>
    </cofactor>
    <text evidence="3">Binds 1 divalent cation per subunit. The enzyme is active with manganese, cobalt or cadmium ions.</text>
</comment>
<keyword evidence="3" id="KW-0464">Manganese</keyword>
<protein>
    <recommendedName>
        <fullName evidence="4">Phospho-2-dehydro-3-deoxyheptonate aldolase</fullName>
        <ecNumber evidence="4">2.5.1.54</ecNumber>
    </recommendedName>
</protein>
<feature type="binding site" evidence="3">
    <location>
        <position position="354"/>
    </location>
    <ligand>
        <name>Mn(2+)</name>
        <dbReference type="ChEBI" id="CHEBI:29035"/>
    </ligand>
</feature>
<dbReference type="SUPFAM" id="SSF51569">
    <property type="entry name" value="Aldolase"/>
    <property type="match status" value="1"/>
</dbReference>
<dbReference type="STRING" id="1549748.WH95_13340"/>
<dbReference type="Pfam" id="PF01474">
    <property type="entry name" value="DAHP_synth_2"/>
    <property type="match status" value="1"/>
</dbReference>
<evidence type="ECO:0000256" key="3">
    <source>
        <dbReference type="PIRSR" id="PIRSR602480-1"/>
    </source>
</evidence>
<feature type="binding site" evidence="3">
    <location>
        <position position="426"/>
    </location>
    <ligand>
        <name>Mn(2+)</name>
        <dbReference type="ChEBI" id="CHEBI:29035"/>
    </ligand>
</feature>
<evidence type="ECO:0000256" key="1">
    <source>
        <dbReference type="ARBA" id="ARBA00008911"/>
    </source>
</evidence>